<protein>
    <submittedName>
        <fullName evidence="1">Uncharacterized protein</fullName>
    </submittedName>
</protein>
<reference evidence="2" key="2">
    <citation type="journal article" date="2016" name="Sci. Rep.">
        <title>Dictyocaulus viviparus genome, variome and transcriptome elucidate lungworm biology and support future intervention.</title>
        <authorList>
            <person name="McNulty S.N."/>
            <person name="Strube C."/>
            <person name="Rosa B.A."/>
            <person name="Martin J.C."/>
            <person name="Tyagi R."/>
            <person name="Choi Y.J."/>
            <person name="Wang Q."/>
            <person name="Hallsworth Pepin K."/>
            <person name="Zhang X."/>
            <person name="Ozersky P."/>
            <person name="Wilson R.K."/>
            <person name="Sternberg P.W."/>
            <person name="Gasser R.B."/>
            <person name="Mitreva M."/>
        </authorList>
    </citation>
    <scope>NUCLEOTIDE SEQUENCE [LARGE SCALE GENOMIC DNA]</scope>
    <source>
        <strain evidence="2">HannoverDv2000</strain>
    </source>
</reference>
<gene>
    <name evidence="1" type="ORF">DICVIV_04723</name>
</gene>
<keyword evidence="2" id="KW-1185">Reference proteome</keyword>
<name>A0A0D8XZG7_DICVI</name>
<dbReference type="Proteomes" id="UP000053766">
    <property type="component" value="Unassembled WGS sequence"/>
</dbReference>
<accession>A0A0D8XZG7</accession>
<dbReference type="AlphaFoldDB" id="A0A0D8XZG7"/>
<proteinExistence type="predicted"/>
<reference evidence="1 2" key="1">
    <citation type="submission" date="2013-11" db="EMBL/GenBank/DDBJ databases">
        <title>Draft genome of the bovine lungworm Dictyocaulus viviparus.</title>
        <authorList>
            <person name="Mitreva M."/>
        </authorList>
    </citation>
    <scope>NUCLEOTIDE SEQUENCE [LARGE SCALE GENOMIC DNA]</scope>
    <source>
        <strain evidence="1 2">HannoverDv2000</strain>
    </source>
</reference>
<evidence type="ECO:0000313" key="1">
    <source>
        <dbReference type="EMBL" id="KJH49164.1"/>
    </source>
</evidence>
<organism evidence="1 2">
    <name type="scientific">Dictyocaulus viviparus</name>
    <name type="common">Bovine lungworm</name>
    <dbReference type="NCBI Taxonomy" id="29172"/>
    <lineage>
        <taxon>Eukaryota</taxon>
        <taxon>Metazoa</taxon>
        <taxon>Ecdysozoa</taxon>
        <taxon>Nematoda</taxon>
        <taxon>Chromadorea</taxon>
        <taxon>Rhabditida</taxon>
        <taxon>Rhabditina</taxon>
        <taxon>Rhabditomorpha</taxon>
        <taxon>Strongyloidea</taxon>
        <taxon>Metastrongylidae</taxon>
        <taxon>Dictyocaulus</taxon>
    </lineage>
</organism>
<sequence>MSEYMKPRYIADERDYELYRLQLVQYCSWTYRNLRIAWGDKSLSIRCAFRLLCPIENSSVLIRVLTVCATTSKIN</sequence>
<evidence type="ECO:0000313" key="2">
    <source>
        <dbReference type="Proteomes" id="UP000053766"/>
    </source>
</evidence>
<dbReference type="EMBL" id="KN716244">
    <property type="protein sequence ID" value="KJH49164.1"/>
    <property type="molecule type" value="Genomic_DNA"/>
</dbReference>